<reference evidence="2" key="1">
    <citation type="submission" date="2018-06" db="EMBL/GenBank/DDBJ databases">
        <authorList>
            <person name="Zhirakovskaya E."/>
        </authorList>
    </citation>
    <scope>NUCLEOTIDE SEQUENCE</scope>
</reference>
<dbReference type="Gene3D" id="3.10.560.10">
    <property type="entry name" value="Outer membrane lipoprotein wza domain like"/>
    <property type="match status" value="2"/>
</dbReference>
<evidence type="ECO:0000313" key="2">
    <source>
        <dbReference type="EMBL" id="VAX34281.1"/>
    </source>
</evidence>
<sequence length="213" mass="23956">PKVDIQIIKYASRDVSLLGEVENPDVIYLRGKTTLLEAIAKAGGLTEKANLKGAYIIRKNRIIPIDLYALMTEGDLRYNVEVRRKDIIYIPNVQDQRVYVVGEVRRPTIVPFAGKILRVAEAIASAGDFEISAKRSNIKIIRGGLEKPTIITVDFNKITDGDLGENIALYSEDIVYVPASFVGEWNRILKQITPSLQTLMFGVTLDYYINRNR</sequence>
<feature type="non-terminal residue" evidence="2">
    <location>
        <position position="1"/>
    </location>
</feature>
<name>A0A3B1D661_9ZZZZ</name>
<dbReference type="Pfam" id="PF22461">
    <property type="entry name" value="SLBB_2"/>
    <property type="match status" value="2"/>
</dbReference>
<protein>
    <recommendedName>
        <fullName evidence="1">SLBB domain-containing protein</fullName>
    </recommendedName>
</protein>
<dbReference type="AlphaFoldDB" id="A0A3B1D661"/>
<dbReference type="InterPro" id="IPR049712">
    <property type="entry name" value="Poly_export"/>
</dbReference>
<gene>
    <name evidence="2" type="ORF">MNBD_NITROSPIRAE03-2076</name>
</gene>
<evidence type="ECO:0000259" key="1">
    <source>
        <dbReference type="Pfam" id="PF22461"/>
    </source>
</evidence>
<accession>A0A3B1D661</accession>
<feature type="domain" description="SLBB" evidence="1">
    <location>
        <begin position="96"/>
        <end position="177"/>
    </location>
</feature>
<dbReference type="PANTHER" id="PTHR33619">
    <property type="entry name" value="POLYSACCHARIDE EXPORT PROTEIN GFCE-RELATED"/>
    <property type="match status" value="1"/>
</dbReference>
<dbReference type="InterPro" id="IPR054765">
    <property type="entry name" value="SLBB_dom"/>
</dbReference>
<proteinExistence type="predicted"/>
<dbReference type="PANTHER" id="PTHR33619:SF3">
    <property type="entry name" value="POLYSACCHARIDE EXPORT PROTEIN GFCE-RELATED"/>
    <property type="match status" value="1"/>
</dbReference>
<dbReference type="GO" id="GO:0015159">
    <property type="term" value="F:polysaccharide transmembrane transporter activity"/>
    <property type="evidence" value="ECO:0007669"/>
    <property type="project" value="InterPro"/>
</dbReference>
<dbReference type="EMBL" id="UOGI01000284">
    <property type="protein sequence ID" value="VAX34281.1"/>
    <property type="molecule type" value="Genomic_DNA"/>
</dbReference>
<organism evidence="2">
    <name type="scientific">hydrothermal vent metagenome</name>
    <dbReference type="NCBI Taxonomy" id="652676"/>
    <lineage>
        <taxon>unclassified sequences</taxon>
        <taxon>metagenomes</taxon>
        <taxon>ecological metagenomes</taxon>
    </lineage>
</organism>
<feature type="domain" description="SLBB" evidence="1">
    <location>
        <begin position="15"/>
        <end position="90"/>
    </location>
</feature>